<comment type="caution">
    <text evidence="1">The sequence shown here is derived from an EMBL/GenBank/DDBJ whole genome shotgun (WGS) entry which is preliminary data.</text>
</comment>
<dbReference type="EMBL" id="JANPWB010000012">
    <property type="protein sequence ID" value="KAJ1117905.1"/>
    <property type="molecule type" value="Genomic_DNA"/>
</dbReference>
<accession>A0AAV7NYE6</accession>
<protein>
    <submittedName>
        <fullName evidence="1">Uncharacterized protein</fullName>
    </submittedName>
</protein>
<reference evidence="1" key="1">
    <citation type="journal article" date="2022" name="bioRxiv">
        <title>Sequencing and chromosome-scale assembly of the giantPleurodeles waltlgenome.</title>
        <authorList>
            <person name="Brown T."/>
            <person name="Elewa A."/>
            <person name="Iarovenko S."/>
            <person name="Subramanian E."/>
            <person name="Araus A.J."/>
            <person name="Petzold A."/>
            <person name="Susuki M."/>
            <person name="Suzuki K.-i.T."/>
            <person name="Hayashi T."/>
            <person name="Toyoda A."/>
            <person name="Oliveira C."/>
            <person name="Osipova E."/>
            <person name="Leigh N.D."/>
            <person name="Simon A."/>
            <person name="Yun M.H."/>
        </authorList>
    </citation>
    <scope>NUCLEOTIDE SEQUENCE</scope>
    <source>
        <strain evidence="1">20211129_DDA</strain>
        <tissue evidence="1">Liver</tissue>
    </source>
</reference>
<organism evidence="1 2">
    <name type="scientific">Pleurodeles waltl</name>
    <name type="common">Iberian ribbed newt</name>
    <dbReference type="NCBI Taxonomy" id="8319"/>
    <lineage>
        <taxon>Eukaryota</taxon>
        <taxon>Metazoa</taxon>
        <taxon>Chordata</taxon>
        <taxon>Craniata</taxon>
        <taxon>Vertebrata</taxon>
        <taxon>Euteleostomi</taxon>
        <taxon>Amphibia</taxon>
        <taxon>Batrachia</taxon>
        <taxon>Caudata</taxon>
        <taxon>Salamandroidea</taxon>
        <taxon>Salamandridae</taxon>
        <taxon>Pleurodelinae</taxon>
        <taxon>Pleurodeles</taxon>
    </lineage>
</organism>
<dbReference type="AlphaFoldDB" id="A0AAV7NYE6"/>
<gene>
    <name evidence="1" type="ORF">NDU88_006101</name>
</gene>
<proteinExistence type="predicted"/>
<dbReference type="Proteomes" id="UP001066276">
    <property type="component" value="Chromosome 8"/>
</dbReference>
<evidence type="ECO:0000313" key="1">
    <source>
        <dbReference type="EMBL" id="KAJ1117905.1"/>
    </source>
</evidence>
<name>A0AAV7NYE6_PLEWA</name>
<evidence type="ECO:0000313" key="2">
    <source>
        <dbReference type="Proteomes" id="UP001066276"/>
    </source>
</evidence>
<sequence>MAVGPRRVIGSGARGAWCTEKLAPELYRAPGGVYIAGANRDLGAHRLRQRIKHLKEVSPTGLRDWSAMRTDPSDPKEPHEAEYLKVSPIAYTLDRIAIRQRPGGH</sequence>
<keyword evidence="2" id="KW-1185">Reference proteome</keyword>